<evidence type="ECO:0000313" key="3">
    <source>
        <dbReference type="Proteomes" id="UP000001075"/>
    </source>
</evidence>
<feature type="region of interest" description="Disordered" evidence="1">
    <location>
        <begin position="26"/>
        <end position="48"/>
    </location>
</feature>
<proteinExistence type="predicted"/>
<evidence type="ECO:0000313" key="2">
    <source>
        <dbReference type="EMBL" id="EGW03708.1"/>
    </source>
</evidence>
<evidence type="ECO:0000256" key="1">
    <source>
        <dbReference type="SAM" id="MobiDB-lite"/>
    </source>
</evidence>
<dbReference type="InParanoid" id="G3HPT6"/>
<feature type="region of interest" description="Disordered" evidence="1">
    <location>
        <begin position="61"/>
        <end position="80"/>
    </location>
</feature>
<dbReference type="EMBL" id="JH000588">
    <property type="protein sequence ID" value="EGW03708.1"/>
    <property type="molecule type" value="Genomic_DNA"/>
</dbReference>
<gene>
    <name evidence="2" type="ORF">I79_012805</name>
</gene>
<protein>
    <submittedName>
        <fullName evidence="2">Uncharacterized protein</fullName>
    </submittedName>
</protein>
<dbReference type="AlphaFoldDB" id="G3HPT6"/>
<sequence>MSTSAASLPHLGLRFSPFHRWNPELRPSWGQSSRPPSPPQAEACCEEGEWEWDPWRKEAWKLPEAPSSASPPAPPGHLAASIVVEEGSPRLWAPRMRV</sequence>
<name>G3HPT6_CRIGR</name>
<accession>G3HPT6</accession>
<organism evidence="2 3">
    <name type="scientific">Cricetulus griseus</name>
    <name type="common">Chinese hamster</name>
    <name type="synonym">Cricetulus barabensis griseus</name>
    <dbReference type="NCBI Taxonomy" id="10029"/>
    <lineage>
        <taxon>Eukaryota</taxon>
        <taxon>Metazoa</taxon>
        <taxon>Chordata</taxon>
        <taxon>Craniata</taxon>
        <taxon>Vertebrata</taxon>
        <taxon>Euteleostomi</taxon>
        <taxon>Mammalia</taxon>
        <taxon>Eutheria</taxon>
        <taxon>Euarchontoglires</taxon>
        <taxon>Glires</taxon>
        <taxon>Rodentia</taxon>
        <taxon>Myomorpha</taxon>
        <taxon>Muroidea</taxon>
        <taxon>Cricetidae</taxon>
        <taxon>Cricetinae</taxon>
        <taxon>Cricetulus</taxon>
    </lineage>
</organism>
<dbReference type="Proteomes" id="UP000001075">
    <property type="component" value="Unassembled WGS sequence"/>
</dbReference>
<reference evidence="3" key="1">
    <citation type="journal article" date="2011" name="Nat. Biotechnol.">
        <title>The genomic sequence of the Chinese hamster ovary (CHO)-K1 cell line.</title>
        <authorList>
            <person name="Xu X."/>
            <person name="Nagarajan H."/>
            <person name="Lewis N.E."/>
            <person name="Pan S."/>
            <person name="Cai Z."/>
            <person name="Liu X."/>
            <person name="Chen W."/>
            <person name="Xie M."/>
            <person name="Wang W."/>
            <person name="Hammond S."/>
            <person name="Andersen M.R."/>
            <person name="Neff N."/>
            <person name="Passarelli B."/>
            <person name="Koh W."/>
            <person name="Fan H.C."/>
            <person name="Wang J."/>
            <person name="Gui Y."/>
            <person name="Lee K.H."/>
            <person name="Betenbaugh M.J."/>
            <person name="Quake S.R."/>
            <person name="Famili I."/>
            <person name="Palsson B.O."/>
            <person name="Wang J."/>
        </authorList>
    </citation>
    <scope>NUCLEOTIDE SEQUENCE [LARGE SCALE GENOMIC DNA]</scope>
    <source>
        <strain evidence="3">CHO K1 cell line</strain>
    </source>
</reference>